<keyword evidence="3" id="KW-1185">Reference proteome</keyword>
<reference evidence="3" key="1">
    <citation type="submission" date="2017-03" db="EMBL/GenBank/DDBJ databases">
        <authorList>
            <person name="Safronova V.I."/>
            <person name="Sazanova A.L."/>
            <person name="Chirak E.R."/>
        </authorList>
    </citation>
    <scope>NUCLEOTIDE SEQUENCE [LARGE SCALE GENOMIC DNA]</scope>
    <source>
        <strain evidence="3">Ach-343</strain>
    </source>
</reference>
<comment type="caution">
    <text evidence="2">The sequence shown here is derived from an EMBL/GenBank/DDBJ whole genome shotgun (WGS) entry which is preliminary data.</text>
</comment>
<gene>
    <name evidence="2" type="ORF">B5V02_10780</name>
</gene>
<evidence type="ECO:0000256" key="1">
    <source>
        <dbReference type="SAM" id="SignalP"/>
    </source>
</evidence>
<dbReference type="OrthoDB" id="6555107at2"/>
<sequence length="266" mass="28275">MMNFYRTHALGCAVLSLLWLAHPAGAADAVSPLTPDLKPVVTEQGWTFSVAPYFWAAGLSGEVGQFGLPPVDVDASFGDILKNLDFAAMATAEARYDRYSIFGDLIYVKLSSGSGTPRGVLATSVDLTSQTFSGLVGAGYSILQSDAGRLDLVGAMRVWSVKTDLDFHGGILDGASGSDGKTWVDGLVGVRANYSLTPEVYLTGWGMVGAGSANVDWDVAAALGYRFNERFLAVAGYRALGVNYRNDGFVFDVVQQGPIMGLVMRF</sequence>
<evidence type="ECO:0000313" key="3">
    <source>
        <dbReference type="Proteomes" id="UP000248616"/>
    </source>
</evidence>
<keyword evidence="1" id="KW-0732">Signal</keyword>
<protein>
    <recommendedName>
        <fullName evidence="4">Outer membrane protein beta-barrel domain-containing protein</fullName>
    </recommendedName>
</protein>
<feature type="signal peptide" evidence="1">
    <location>
        <begin position="1"/>
        <end position="26"/>
    </location>
</feature>
<dbReference type="EMBL" id="MZXV01000026">
    <property type="protein sequence ID" value="PZV38530.1"/>
    <property type="molecule type" value="Genomic_DNA"/>
</dbReference>
<feature type="chain" id="PRO_5015905254" description="Outer membrane protein beta-barrel domain-containing protein" evidence="1">
    <location>
        <begin position="27"/>
        <end position="266"/>
    </location>
</feature>
<accession>A0A2W7C5U6</accession>
<organism evidence="2 3">
    <name type="scientific">Mesorhizobium kowhaii</name>
    <dbReference type="NCBI Taxonomy" id="1300272"/>
    <lineage>
        <taxon>Bacteria</taxon>
        <taxon>Pseudomonadati</taxon>
        <taxon>Pseudomonadota</taxon>
        <taxon>Alphaproteobacteria</taxon>
        <taxon>Hyphomicrobiales</taxon>
        <taxon>Phyllobacteriaceae</taxon>
        <taxon>Mesorhizobium</taxon>
    </lineage>
</organism>
<name>A0A2W7C5U6_9HYPH</name>
<evidence type="ECO:0008006" key="4">
    <source>
        <dbReference type="Google" id="ProtNLM"/>
    </source>
</evidence>
<evidence type="ECO:0000313" key="2">
    <source>
        <dbReference type="EMBL" id="PZV38530.1"/>
    </source>
</evidence>
<proteinExistence type="predicted"/>
<dbReference type="RefSeq" id="WP_111544216.1">
    <property type="nucleotide sequence ID" value="NZ_MZXV01000026.1"/>
</dbReference>
<dbReference type="Proteomes" id="UP000248616">
    <property type="component" value="Unassembled WGS sequence"/>
</dbReference>
<dbReference type="AlphaFoldDB" id="A0A2W7C5U6"/>